<dbReference type="Pfam" id="PF00953">
    <property type="entry name" value="Glycos_transf_4"/>
    <property type="match status" value="1"/>
</dbReference>
<evidence type="ECO:0000256" key="5">
    <source>
        <dbReference type="ARBA" id="ARBA00022692"/>
    </source>
</evidence>
<dbReference type="PANTHER" id="PTHR22926">
    <property type="entry name" value="PHOSPHO-N-ACETYLMURAMOYL-PENTAPEPTIDE-TRANSFERASE"/>
    <property type="match status" value="1"/>
</dbReference>
<dbReference type="GO" id="GO:0005886">
    <property type="term" value="C:plasma membrane"/>
    <property type="evidence" value="ECO:0007669"/>
    <property type="project" value="UniProtKB-SubCell"/>
</dbReference>
<comment type="pathway">
    <text evidence="12">Cell wall biogenesis; peptidoglycan biosynthesis.</text>
</comment>
<evidence type="ECO:0000256" key="8">
    <source>
        <dbReference type="ARBA" id="ARBA00022989"/>
    </source>
</evidence>
<comment type="function">
    <text evidence="12">Catalyzes the initial step of the lipid cycle reactions in the biosynthesis of the cell wall peptidoglycan: transfers peptidoglycan precursor phospho-MurNAc-pentapeptide from UDP-MurNAc-pentapeptide onto the lipid carrier undecaprenyl phosphate, yielding undecaprenyl-pyrophosphoryl-MurNAc-pentapeptide, known as lipid I.</text>
</comment>
<dbReference type="InterPro" id="IPR003524">
    <property type="entry name" value="PNAcMuramoyl-5peptid_Trfase"/>
</dbReference>
<feature type="transmembrane region" description="Helical" evidence="12">
    <location>
        <begin position="96"/>
        <end position="114"/>
    </location>
</feature>
<keyword evidence="12" id="KW-1003">Cell membrane</keyword>
<feature type="transmembrane region" description="Helical" evidence="12">
    <location>
        <begin position="240"/>
        <end position="257"/>
    </location>
</feature>
<evidence type="ECO:0000256" key="2">
    <source>
        <dbReference type="ARBA" id="ARBA00005583"/>
    </source>
</evidence>
<evidence type="ECO:0000256" key="14">
    <source>
        <dbReference type="PIRSR" id="PIRSR600715-1"/>
    </source>
</evidence>
<comment type="similarity">
    <text evidence="2 12">Belongs to the glycosyltransferase 4 family. MraY subfamily.</text>
</comment>
<feature type="binding site" evidence="14">
    <location>
        <position position="193"/>
    </location>
    <ligand>
        <name>Mg(2+)</name>
        <dbReference type="ChEBI" id="CHEBI:18420"/>
    </ligand>
</feature>
<feature type="binding site" evidence="14">
    <location>
        <position position="268"/>
    </location>
    <ligand>
        <name>Mg(2+)</name>
        <dbReference type="ChEBI" id="CHEBI:18420"/>
    </ligand>
</feature>
<feature type="transmembrane region" description="Helical" evidence="12">
    <location>
        <begin position="27"/>
        <end position="49"/>
    </location>
</feature>
<keyword evidence="3 12" id="KW-0132">Cell division</keyword>
<dbReference type="InterPro" id="IPR018480">
    <property type="entry name" value="PNAcMuramoyl-5peptid_Trfase_CS"/>
</dbReference>
<dbReference type="GO" id="GO:0071555">
    <property type="term" value="P:cell wall organization"/>
    <property type="evidence" value="ECO:0007669"/>
    <property type="project" value="UniProtKB-KW"/>
</dbReference>
<organism evidence="15 16">
    <name type="scientific">SAR86 cluster bacterium BACL1 MAG-120920-bin57</name>
    <dbReference type="NCBI Taxonomy" id="1655571"/>
    <lineage>
        <taxon>Bacteria</taxon>
        <taxon>Pseudomonadati</taxon>
        <taxon>Pseudomonadota</taxon>
        <taxon>Gammaproteobacteria</taxon>
        <taxon>SAR86 cluster</taxon>
    </lineage>
</organism>
<accession>A0A0R2PT37</accession>
<dbReference type="GO" id="GO:0009252">
    <property type="term" value="P:peptidoglycan biosynthetic process"/>
    <property type="evidence" value="ECO:0007669"/>
    <property type="project" value="UniProtKB-UniRule"/>
</dbReference>
<comment type="caution">
    <text evidence="15">The sequence shown here is derived from an EMBL/GenBank/DDBJ whole genome shotgun (WGS) entry which is preliminary data.</text>
</comment>
<sequence length="361" mass="39814">MIELIGTWLIVFDPGFDILRYLTVRTIGSTLTALILSILLGPLFIRYLTRIQFAQSIRSDGPNSHLAKSGTPTMGGLIIIFSFVISTLLWSDFQNPYIWVLLFVTVAFAFIGFLDDWLKIRDNNSKGLNGRYKLGLQFVFSLIVLVLILRVSPDGSNQILILPFNKDLIFAISPILFAAIGIFVIMGTSNAVNLTDGLDGLAILPTILIAGGLGLIAYAMGNQVIANYLFIPFHPFTGELIVFCGALIGAGIGFLWYNTYPAEIFMGDLGSLTLGAILGTLAVLLRHEVVFAIMAGVFVMETLSVIIQVGSFKLRGKRVFLMAPIHHHFELKGWAEPKVIVRFWIITFVLVLFALATLKLR</sequence>
<proteinExistence type="inferred from homology"/>
<reference evidence="16" key="1">
    <citation type="submission" date="2015-10" db="EMBL/GenBank/DDBJ databases">
        <title>Metagenome-Assembled Genomes uncover a global brackish microbiome.</title>
        <authorList>
            <person name="Hugerth L.W."/>
            <person name="Larsson J."/>
            <person name="Alneberg J."/>
            <person name="Lindh M.V."/>
            <person name="Legrand C."/>
            <person name="Pinhassi J."/>
            <person name="Andersson A."/>
        </authorList>
    </citation>
    <scope>NUCLEOTIDE SEQUENCE [LARGE SCALE GENOMIC DNA]</scope>
</reference>
<keyword evidence="12 14" id="KW-0479">Metal-binding</keyword>
<keyword evidence="7 12" id="KW-0573">Peptidoglycan synthesis</keyword>
<dbReference type="GO" id="GO:0008963">
    <property type="term" value="F:phospho-N-acetylmuramoyl-pentapeptide-transferase activity"/>
    <property type="evidence" value="ECO:0007669"/>
    <property type="project" value="UniProtKB-UniRule"/>
</dbReference>
<dbReference type="EC" id="2.7.8.13" evidence="12 13"/>
<feature type="transmembrane region" description="Helical" evidence="12">
    <location>
        <begin position="70"/>
        <end position="90"/>
    </location>
</feature>
<dbReference type="UniPathway" id="UPA00219"/>
<keyword evidence="9 12" id="KW-0472">Membrane</keyword>
<dbReference type="Proteomes" id="UP000050874">
    <property type="component" value="Unassembled WGS sequence"/>
</dbReference>
<evidence type="ECO:0000256" key="4">
    <source>
        <dbReference type="ARBA" id="ARBA00022679"/>
    </source>
</evidence>
<dbReference type="InterPro" id="IPR000715">
    <property type="entry name" value="Glycosyl_transferase_4"/>
</dbReference>
<feature type="transmembrane region" description="Helical" evidence="12">
    <location>
        <begin position="291"/>
        <end position="312"/>
    </location>
</feature>
<evidence type="ECO:0000256" key="9">
    <source>
        <dbReference type="ARBA" id="ARBA00023136"/>
    </source>
</evidence>
<evidence type="ECO:0000256" key="1">
    <source>
        <dbReference type="ARBA" id="ARBA00004141"/>
    </source>
</evidence>
<evidence type="ECO:0000256" key="7">
    <source>
        <dbReference type="ARBA" id="ARBA00022984"/>
    </source>
</evidence>
<dbReference type="GO" id="GO:0051992">
    <property type="term" value="F:UDP-N-acetylmuramoyl-L-alanyl-D-glutamyl-meso-2,6-diaminopimelyl-D-alanyl-D-alanine:undecaprenyl-phosphate transferase activity"/>
    <property type="evidence" value="ECO:0007669"/>
    <property type="project" value="RHEA"/>
</dbReference>
<keyword evidence="5 12" id="KW-0812">Transmembrane</keyword>
<comment type="catalytic activity">
    <reaction evidence="12">
        <text>UDP-N-acetyl-alpha-D-muramoyl-L-alanyl-gamma-D-glutamyl-meso-2,6-diaminopimeloyl-D-alanyl-D-alanine + di-trans,octa-cis-undecaprenyl phosphate = di-trans,octa-cis-undecaprenyl diphospho-N-acetyl-alpha-D-muramoyl-L-alanyl-D-glutamyl-meso-2,6-diaminopimeloyl-D-alanyl-D-alanine + UMP</text>
        <dbReference type="Rhea" id="RHEA:28386"/>
        <dbReference type="ChEBI" id="CHEBI:57865"/>
        <dbReference type="ChEBI" id="CHEBI:60392"/>
        <dbReference type="ChEBI" id="CHEBI:61386"/>
        <dbReference type="ChEBI" id="CHEBI:61387"/>
        <dbReference type="EC" id="2.7.8.13"/>
    </reaction>
</comment>
<keyword evidence="10 12" id="KW-0131">Cell cycle</keyword>
<evidence type="ECO:0000256" key="11">
    <source>
        <dbReference type="ARBA" id="ARBA00023316"/>
    </source>
</evidence>
<dbReference type="PANTHER" id="PTHR22926:SF5">
    <property type="entry name" value="PHOSPHO-N-ACETYLMURAMOYL-PENTAPEPTIDE-TRANSFERASE HOMOLOG"/>
    <property type="match status" value="1"/>
</dbReference>
<keyword evidence="4 12" id="KW-0808">Transferase</keyword>
<dbReference type="GO" id="GO:0051301">
    <property type="term" value="P:cell division"/>
    <property type="evidence" value="ECO:0007669"/>
    <property type="project" value="UniProtKB-KW"/>
</dbReference>
<evidence type="ECO:0000256" key="10">
    <source>
        <dbReference type="ARBA" id="ARBA00023306"/>
    </source>
</evidence>
<dbReference type="HAMAP" id="MF_00038">
    <property type="entry name" value="MraY"/>
    <property type="match status" value="1"/>
</dbReference>
<evidence type="ECO:0000256" key="12">
    <source>
        <dbReference type="HAMAP-Rule" id="MF_00038"/>
    </source>
</evidence>
<feature type="transmembrane region" description="Helical" evidence="12">
    <location>
        <begin position="168"/>
        <end position="188"/>
    </location>
</feature>
<dbReference type="Pfam" id="PF10555">
    <property type="entry name" value="MraY_sig1"/>
    <property type="match status" value="1"/>
</dbReference>
<evidence type="ECO:0000256" key="13">
    <source>
        <dbReference type="NCBIfam" id="TIGR00445"/>
    </source>
</evidence>
<keyword evidence="8 12" id="KW-1133">Transmembrane helix</keyword>
<comment type="cofactor">
    <cofactor evidence="12 14">
        <name>Mg(2+)</name>
        <dbReference type="ChEBI" id="CHEBI:18420"/>
    </cofactor>
</comment>
<evidence type="ECO:0000313" key="15">
    <source>
        <dbReference type="EMBL" id="KRO41287.1"/>
    </source>
</evidence>
<name>A0A0R2PT37_9GAMM</name>
<dbReference type="CDD" id="cd06852">
    <property type="entry name" value="GT_MraY"/>
    <property type="match status" value="1"/>
</dbReference>
<comment type="subcellular location">
    <subcellularLocation>
        <location evidence="12">Cell membrane</location>
        <topology evidence="12">Multi-pass membrane protein</topology>
    </subcellularLocation>
    <subcellularLocation>
        <location evidence="1">Membrane</location>
        <topology evidence="1">Multi-pass membrane protein</topology>
    </subcellularLocation>
</comment>
<feature type="transmembrane region" description="Helical" evidence="12">
    <location>
        <begin position="134"/>
        <end position="153"/>
    </location>
</feature>
<feature type="transmembrane region" description="Helical" evidence="12">
    <location>
        <begin position="264"/>
        <end position="285"/>
    </location>
</feature>
<gene>
    <name evidence="12" type="primary">mraY</name>
    <name evidence="15" type="ORF">ABR63_04180</name>
</gene>
<dbReference type="EMBL" id="LIAV01000010">
    <property type="protein sequence ID" value="KRO41287.1"/>
    <property type="molecule type" value="Genomic_DNA"/>
</dbReference>
<keyword evidence="6 12" id="KW-0133">Cell shape</keyword>
<protein>
    <recommendedName>
        <fullName evidence="12 13">Phospho-N-acetylmuramoyl-pentapeptide-transferase</fullName>
        <ecNumber evidence="12 13">2.7.8.13</ecNumber>
    </recommendedName>
    <alternativeName>
        <fullName evidence="12">UDP-MurNAc-pentapeptide phosphotransferase</fullName>
    </alternativeName>
</protein>
<feature type="transmembrane region" description="Helical" evidence="12">
    <location>
        <begin position="339"/>
        <end position="358"/>
    </location>
</feature>
<evidence type="ECO:0000313" key="16">
    <source>
        <dbReference type="Proteomes" id="UP000050874"/>
    </source>
</evidence>
<dbReference type="GO" id="GO:0008360">
    <property type="term" value="P:regulation of cell shape"/>
    <property type="evidence" value="ECO:0007669"/>
    <property type="project" value="UniProtKB-KW"/>
</dbReference>
<dbReference type="NCBIfam" id="TIGR00445">
    <property type="entry name" value="mraY"/>
    <property type="match status" value="1"/>
</dbReference>
<evidence type="ECO:0000256" key="3">
    <source>
        <dbReference type="ARBA" id="ARBA00022618"/>
    </source>
</evidence>
<keyword evidence="11 12" id="KW-0961">Cell wall biogenesis/degradation</keyword>
<feature type="transmembrane region" description="Helical" evidence="12">
    <location>
        <begin position="200"/>
        <end position="220"/>
    </location>
</feature>
<dbReference type="GO" id="GO:0046872">
    <property type="term" value="F:metal ion binding"/>
    <property type="evidence" value="ECO:0007669"/>
    <property type="project" value="UniProtKB-KW"/>
</dbReference>
<dbReference type="PROSITE" id="PS01348">
    <property type="entry name" value="MRAY_2"/>
    <property type="match status" value="1"/>
</dbReference>
<evidence type="ECO:0000256" key="6">
    <source>
        <dbReference type="ARBA" id="ARBA00022960"/>
    </source>
</evidence>
<keyword evidence="12 14" id="KW-0460">Magnesium</keyword>
<dbReference type="AlphaFoldDB" id="A0A0R2PT37"/>
<dbReference type="PROSITE" id="PS01347">
    <property type="entry name" value="MRAY_1"/>
    <property type="match status" value="1"/>
</dbReference>